<sequence length="119" mass="13704">MKTLHKVRTTMSPKTRQLQKQISRVLFVQAFVPFVTMVIPLIFDILTINFGIYMPDYGTLFMIGLAWAPMVNPVITVTLVNQYRESVIRFLRCFSSSKVEVEHIPSINVIINQPTIITF</sequence>
<protein>
    <submittedName>
        <fullName evidence="2">G protein-coupled receptor</fullName>
    </submittedName>
</protein>
<accession>A0AC35GR74</accession>
<evidence type="ECO:0000313" key="1">
    <source>
        <dbReference type="Proteomes" id="UP000887580"/>
    </source>
</evidence>
<name>A0AC35GR74_9BILA</name>
<reference evidence="2" key="1">
    <citation type="submission" date="2022-11" db="UniProtKB">
        <authorList>
            <consortium name="WormBaseParasite"/>
        </authorList>
    </citation>
    <scope>IDENTIFICATION</scope>
</reference>
<proteinExistence type="predicted"/>
<evidence type="ECO:0000313" key="2">
    <source>
        <dbReference type="WBParaSite" id="PS1159_v2.g7810.t1"/>
    </source>
</evidence>
<dbReference type="WBParaSite" id="PS1159_v2.g7810.t1">
    <property type="protein sequence ID" value="PS1159_v2.g7810.t1"/>
    <property type="gene ID" value="PS1159_v2.g7810"/>
</dbReference>
<organism evidence="1 2">
    <name type="scientific">Panagrolaimus sp. PS1159</name>
    <dbReference type="NCBI Taxonomy" id="55785"/>
    <lineage>
        <taxon>Eukaryota</taxon>
        <taxon>Metazoa</taxon>
        <taxon>Ecdysozoa</taxon>
        <taxon>Nematoda</taxon>
        <taxon>Chromadorea</taxon>
        <taxon>Rhabditida</taxon>
        <taxon>Tylenchina</taxon>
        <taxon>Panagrolaimomorpha</taxon>
        <taxon>Panagrolaimoidea</taxon>
        <taxon>Panagrolaimidae</taxon>
        <taxon>Panagrolaimus</taxon>
    </lineage>
</organism>
<dbReference type="Proteomes" id="UP000887580">
    <property type="component" value="Unplaced"/>
</dbReference>